<keyword evidence="5 10" id="KW-0378">Hydrolase</keyword>
<evidence type="ECO:0000313" key="11">
    <source>
        <dbReference type="Proteomes" id="UP000266796"/>
    </source>
</evidence>
<dbReference type="GO" id="GO:0030313">
    <property type="term" value="C:cell envelope"/>
    <property type="evidence" value="ECO:0007669"/>
    <property type="project" value="UniProtKB-SubCell"/>
</dbReference>
<name>A0A3S7JAL7_9PROT</name>
<proteinExistence type="predicted"/>
<evidence type="ECO:0000256" key="4">
    <source>
        <dbReference type="ARBA" id="ARBA00022723"/>
    </source>
</evidence>
<dbReference type="KEGG" id="kso:CKSOR_00586"/>
<comment type="subcellular location">
    <subcellularLocation>
        <location evidence="2">Cell envelope</location>
    </subcellularLocation>
</comment>
<dbReference type="InterPro" id="IPR018392">
    <property type="entry name" value="LysM"/>
</dbReference>
<dbReference type="GO" id="GO:0006508">
    <property type="term" value="P:proteolysis"/>
    <property type="evidence" value="ECO:0007669"/>
    <property type="project" value="UniProtKB-KW"/>
</dbReference>
<dbReference type="InterPro" id="IPR011055">
    <property type="entry name" value="Dup_hybrid_motif"/>
</dbReference>
<dbReference type="EMBL" id="CP025628">
    <property type="protein sequence ID" value="AWD32686.1"/>
    <property type="molecule type" value="Genomic_DNA"/>
</dbReference>
<reference evidence="10 11" key="1">
    <citation type="journal article" date="2018" name="Parasitology">
        <title>The reduced genome of Candidatus Kinetoplastibacterium sorsogonicusi, the endosymbiont of Kentomonas sorsogonicus (Trypanosomatidae): loss of the haem-synthesis pathway.</title>
        <authorList>
            <person name="Silva F.M."/>
            <person name="Kostygov A.Y."/>
            <person name="Spodareva V.V."/>
            <person name="Butenko A."/>
            <person name="Tossou R."/>
            <person name="Lukes J."/>
            <person name="Yurchenko V."/>
            <person name="Alves J.M.P."/>
        </authorList>
    </citation>
    <scope>NUCLEOTIDE SEQUENCE [LARGE SCALE GENOMIC DNA]</scope>
    <source>
        <strain evidence="10 11">MF-08</strain>
    </source>
</reference>
<keyword evidence="6" id="KW-0862">Zinc</keyword>
<evidence type="ECO:0000313" key="10">
    <source>
        <dbReference type="EMBL" id="AWD32686.1"/>
    </source>
</evidence>
<dbReference type="Gene3D" id="2.70.70.10">
    <property type="entry name" value="Glucose Permease (Domain IIA)"/>
    <property type="match status" value="1"/>
</dbReference>
<dbReference type="AlphaFoldDB" id="A0A3S7JAL7"/>
<dbReference type="PANTHER" id="PTHR21666">
    <property type="entry name" value="PEPTIDASE-RELATED"/>
    <property type="match status" value="1"/>
</dbReference>
<evidence type="ECO:0000259" key="9">
    <source>
        <dbReference type="PROSITE" id="PS51782"/>
    </source>
</evidence>
<dbReference type="InterPro" id="IPR016047">
    <property type="entry name" value="M23ase_b-sheet_dom"/>
</dbReference>
<accession>A0A3S7JAL7</accession>
<dbReference type="SUPFAM" id="SSF51261">
    <property type="entry name" value="Duplicated hybrid motif"/>
    <property type="match status" value="1"/>
</dbReference>
<dbReference type="InterPro" id="IPR050570">
    <property type="entry name" value="Cell_wall_metabolism_enzyme"/>
</dbReference>
<organism evidence="10 11">
    <name type="scientific">Candidatus Kinetoplastidibacterium kentomonadis</name>
    <dbReference type="NCBI Taxonomy" id="1576550"/>
    <lineage>
        <taxon>Bacteria</taxon>
        <taxon>Pseudomonadati</taxon>
        <taxon>Pseudomonadota</taxon>
        <taxon>Betaproteobacteria</taxon>
        <taxon>Candidatus Kinetoplastidibacterium</taxon>
    </lineage>
</organism>
<evidence type="ECO:0000256" key="7">
    <source>
        <dbReference type="ARBA" id="ARBA00023049"/>
    </source>
</evidence>
<dbReference type="Pfam" id="PF01551">
    <property type="entry name" value="Peptidase_M23"/>
    <property type="match status" value="1"/>
</dbReference>
<dbReference type="GO" id="GO:0004222">
    <property type="term" value="F:metalloendopeptidase activity"/>
    <property type="evidence" value="ECO:0007669"/>
    <property type="project" value="TreeGrafter"/>
</dbReference>
<evidence type="ECO:0000256" key="6">
    <source>
        <dbReference type="ARBA" id="ARBA00022833"/>
    </source>
</evidence>
<dbReference type="CDD" id="cd12797">
    <property type="entry name" value="M23_peptidase"/>
    <property type="match status" value="1"/>
</dbReference>
<evidence type="ECO:0000256" key="2">
    <source>
        <dbReference type="ARBA" id="ARBA00004196"/>
    </source>
</evidence>
<feature type="transmembrane region" description="Helical" evidence="8">
    <location>
        <begin position="21"/>
        <end position="46"/>
    </location>
</feature>
<keyword evidence="11" id="KW-1185">Reference proteome</keyword>
<keyword evidence="8" id="KW-0472">Membrane</keyword>
<dbReference type="PROSITE" id="PS51782">
    <property type="entry name" value="LYSM"/>
    <property type="match status" value="1"/>
</dbReference>
<evidence type="ECO:0000256" key="1">
    <source>
        <dbReference type="ARBA" id="ARBA00001947"/>
    </source>
</evidence>
<keyword evidence="8" id="KW-1133">Transmembrane helix</keyword>
<keyword evidence="8" id="KW-0812">Transmembrane</keyword>
<dbReference type="Pfam" id="PF19425">
    <property type="entry name" value="Csd3_N2"/>
    <property type="match status" value="1"/>
</dbReference>
<dbReference type="PANTHER" id="PTHR21666:SF288">
    <property type="entry name" value="CELL DIVISION PROTEIN YTFB"/>
    <property type="match status" value="1"/>
</dbReference>
<evidence type="ECO:0000256" key="5">
    <source>
        <dbReference type="ARBA" id="ARBA00022801"/>
    </source>
</evidence>
<dbReference type="GO" id="GO:0046872">
    <property type="term" value="F:metal ion binding"/>
    <property type="evidence" value="ECO:0007669"/>
    <property type="project" value="UniProtKB-KW"/>
</dbReference>
<dbReference type="Gene3D" id="3.10.450.350">
    <property type="match status" value="2"/>
</dbReference>
<protein>
    <submittedName>
        <fullName evidence="10">Murein DD-endopeptidase MepM</fullName>
        <ecNumber evidence="10">3.4.24.-</ecNumber>
    </submittedName>
</protein>
<dbReference type="Proteomes" id="UP000266796">
    <property type="component" value="Chromosome"/>
</dbReference>
<comment type="cofactor">
    <cofactor evidence="1">
        <name>Zn(2+)</name>
        <dbReference type="ChEBI" id="CHEBI:29105"/>
    </cofactor>
</comment>
<keyword evidence="3" id="KW-0645">Protease</keyword>
<dbReference type="EC" id="3.4.24.-" evidence="10"/>
<dbReference type="InterPro" id="IPR045834">
    <property type="entry name" value="Csd3_N2"/>
</dbReference>
<evidence type="ECO:0000256" key="3">
    <source>
        <dbReference type="ARBA" id="ARBA00022670"/>
    </source>
</evidence>
<dbReference type="RefSeq" id="WP_234411221.1">
    <property type="nucleotide sequence ID" value="NZ_CP025628.1"/>
</dbReference>
<keyword evidence="7" id="KW-0482">Metalloprotease</keyword>
<gene>
    <name evidence="10" type="primary">mepM</name>
    <name evidence="10" type="ORF">CKSOR_00586</name>
</gene>
<sequence length="459" mass="52319">MNLSFKSLNNIRKKRTSKIYFLIKSFSFVFLILSISILTLITIIVLKENINKNIPDQTMIRNILPMPNNVVCEKISNSSYFVNETTIKKGDNLSKIFERLDISSSDIKQFIRNNHNSKSFHKLLPGRSIQLAQYSDGSIKWLKYIHTPIIDINGKIFTKFLYISNIKKGIYKAEEKTVPTDLQEKIAIGTIKSSFFRATDYSDVPDAVTMQMLDILNSRIDFIRDVRQGDQFRVIYEIYSHEGKYVGSGKVLALEIKNNNKTYNAIWFNSKNNNGSYYDIEGINLRDSFLKSATKFSRISSPFGMRIHPVHKTWTGHRGVDYAAPYGTPIYATANGIVEFSGWQNGYGNVVIIKHPRNYSTVYAHQSHIEKGIKKGIKINQGKLIGYVGSTGTATGPHLHYELRIGNKPVNPLTAKLPTGNKLISSELIEFKKISEKYMNQIKYLSDLQKTVPDLIFNK</sequence>
<evidence type="ECO:0000256" key="8">
    <source>
        <dbReference type="SAM" id="Phobius"/>
    </source>
</evidence>
<keyword evidence="4" id="KW-0479">Metal-binding</keyword>
<feature type="domain" description="LysM" evidence="9">
    <location>
        <begin position="83"/>
        <end position="131"/>
    </location>
</feature>